<dbReference type="RefSeq" id="XP_062782331.1">
    <property type="nucleotide sequence ID" value="XM_062926280.1"/>
</dbReference>
<dbReference type="InterPro" id="IPR027417">
    <property type="entry name" value="P-loop_NTPase"/>
</dbReference>
<evidence type="ECO:0000256" key="3">
    <source>
        <dbReference type="ARBA" id="ARBA00006271"/>
    </source>
</evidence>
<comment type="similarity">
    <text evidence="3">Belongs to the DNA mismatch repair MutS family.</text>
</comment>
<dbReference type="CDD" id="cd03281">
    <property type="entry name" value="ABC_MSH5_euk"/>
    <property type="match status" value="1"/>
</dbReference>
<keyword evidence="8" id="KW-0539">Nucleus</keyword>
<dbReference type="SMART" id="SM00533">
    <property type="entry name" value="MUTSd"/>
    <property type="match status" value="1"/>
</dbReference>
<keyword evidence="5" id="KW-0547">Nucleotide-binding</keyword>
<evidence type="ECO:0000256" key="5">
    <source>
        <dbReference type="ARBA" id="ARBA00022741"/>
    </source>
</evidence>
<dbReference type="PANTHER" id="PTHR11361:SF20">
    <property type="entry name" value="MUTS PROTEIN HOMOLOG 5"/>
    <property type="match status" value="1"/>
</dbReference>
<evidence type="ECO:0000256" key="1">
    <source>
        <dbReference type="ARBA" id="ARBA00004123"/>
    </source>
</evidence>
<evidence type="ECO:0000256" key="8">
    <source>
        <dbReference type="ARBA" id="ARBA00023242"/>
    </source>
</evidence>
<evidence type="ECO:0000256" key="12">
    <source>
        <dbReference type="SAM" id="MobiDB-lite"/>
    </source>
</evidence>
<evidence type="ECO:0000256" key="9">
    <source>
        <dbReference type="ARBA" id="ARBA00023254"/>
    </source>
</evidence>
<dbReference type="InterPro" id="IPR045076">
    <property type="entry name" value="MutS"/>
</dbReference>
<dbReference type="Gene3D" id="1.10.1420.10">
    <property type="match status" value="1"/>
</dbReference>
<keyword evidence="6" id="KW-0067">ATP-binding</keyword>
<evidence type="ECO:0000256" key="10">
    <source>
        <dbReference type="ARBA" id="ARBA00073549"/>
    </source>
</evidence>
<evidence type="ECO:0000256" key="4">
    <source>
        <dbReference type="ARBA" id="ARBA00022454"/>
    </source>
</evidence>
<gene>
    <name evidence="15" type="ORF">CDEST_10122</name>
</gene>
<dbReference type="SUPFAM" id="SSF52540">
    <property type="entry name" value="P-loop containing nucleoside triphosphate hydrolases"/>
    <property type="match status" value="1"/>
</dbReference>
<dbReference type="GeneID" id="87946624"/>
<dbReference type="FunFam" id="3.40.50.300:FF:001067">
    <property type="entry name" value="DNA mismatch repair protein MSH5"/>
    <property type="match status" value="1"/>
</dbReference>
<keyword evidence="7" id="KW-0238">DNA-binding</keyword>
<dbReference type="Gene3D" id="3.40.50.300">
    <property type="entry name" value="P-loop containing nucleotide triphosphate hydrolases"/>
    <property type="match status" value="1"/>
</dbReference>
<dbReference type="Pfam" id="PF05192">
    <property type="entry name" value="MutS_III"/>
    <property type="match status" value="1"/>
</dbReference>
<evidence type="ECO:0000256" key="7">
    <source>
        <dbReference type="ARBA" id="ARBA00023125"/>
    </source>
</evidence>
<keyword evidence="9" id="KW-0469">Meiosis</keyword>
<feature type="compositionally biased region" description="Low complexity" evidence="12">
    <location>
        <begin position="33"/>
        <end position="53"/>
    </location>
</feature>
<dbReference type="SUPFAM" id="SSF48334">
    <property type="entry name" value="DNA repair protein MutS, domain III"/>
    <property type="match status" value="1"/>
</dbReference>
<feature type="compositionally biased region" description="Polar residues" evidence="12">
    <location>
        <begin position="80"/>
        <end position="92"/>
    </location>
</feature>
<dbReference type="GO" id="GO:0005694">
    <property type="term" value="C:chromosome"/>
    <property type="evidence" value="ECO:0007669"/>
    <property type="project" value="UniProtKB-SubCell"/>
</dbReference>
<feature type="domain" description="DNA mismatch repair protein MutS core" evidence="13">
    <location>
        <begin position="380"/>
        <end position="735"/>
    </location>
</feature>
<dbReference type="GO" id="GO:0140664">
    <property type="term" value="F:ATP-dependent DNA damage sensor activity"/>
    <property type="evidence" value="ECO:0007669"/>
    <property type="project" value="InterPro"/>
</dbReference>
<feature type="region of interest" description="Disordered" evidence="12">
    <location>
        <begin position="1"/>
        <end position="144"/>
    </location>
</feature>
<evidence type="ECO:0000313" key="15">
    <source>
        <dbReference type="EMBL" id="WQF85108.1"/>
    </source>
</evidence>
<dbReference type="GO" id="GO:0051026">
    <property type="term" value="P:chiasma assembly"/>
    <property type="evidence" value="ECO:0007669"/>
    <property type="project" value="TreeGrafter"/>
</dbReference>
<feature type="domain" description="DNA mismatch repair proteins mutS family" evidence="14">
    <location>
        <begin position="768"/>
        <end position="965"/>
    </location>
</feature>
<dbReference type="SMART" id="SM00534">
    <property type="entry name" value="MUTSac"/>
    <property type="match status" value="1"/>
</dbReference>
<protein>
    <recommendedName>
        <fullName evidence="10">DNA mismatch repair protein MSH5</fullName>
    </recommendedName>
    <alternativeName>
        <fullName evidence="11">MutS protein homolog 5</fullName>
    </alternativeName>
</protein>
<evidence type="ECO:0000256" key="2">
    <source>
        <dbReference type="ARBA" id="ARBA00004286"/>
    </source>
</evidence>
<proteinExistence type="inferred from homology"/>
<feature type="compositionally biased region" description="Basic and acidic residues" evidence="12">
    <location>
        <begin position="93"/>
        <end position="121"/>
    </location>
</feature>
<dbReference type="Pfam" id="PF00488">
    <property type="entry name" value="MutS_V"/>
    <property type="match status" value="1"/>
</dbReference>
<dbReference type="GO" id="GO:0006298">
    <property type="term" value="P:mismatch repair"/>
    <property type="evidence" value="ECO:0007669"/>
    <property type="project" value="InterPro"/>
</dbReference>
<comment type="subcellular location">
    <subcellularLocation>
        <location evidence="2">Chromosome</location>
    </subcellularLocation>
    <subcellularLocation>
        <location evidence="1">Nucleus</location>
    </subcellularLocation>
</comment>
<dbReference type="InterPro" id="IPR000432">
    <property type="entry name" value="DNA_mismatch_repair_MutS_C"/>
</dbReference>
<evidence type="ECO:0000256" key="11">
    <source>
        <dbReference type="ARBA" id="ARBA00077470"/>
    </source>
</evidence>
<dbReference type="GO" id="GO:0005634">
    <property type="term" value="C:nucleus"/>
    <property type="evidence" value="ECO:0007669"/>
    <property type="project" value="UniProtKB-SubCell"/>
</dbReference>
<reference evidence="16" key="1">
    <citation type="journal article" date="2023" name="bioRxiv">
        <title>Complete genome of the Medicago anthracnose fungus, Colletotrichum destructivum, reveals a mini-chromosome-like region within a core chromosome.</title>
        <authorList>
            <person name="Lapalu N."/>
            <person name="Simon A."/>
            <person name="Lu A."/>
            <person name="Plaumann P.-L."/>
            <person name="Amselem J."/>
            <person name="Pigne S."/>
            <person name="Auger A."/>
            <person name="Koch C."/>
            <person name="Dallery J.-F."/>
            <person name="O'Connell R.J."/>
        </authorList>
    </citation>
    <scope>NUCLEOTIDE SEQUENCE [LARGE SCALE GENOMIC DNA]</scope>
    <source>
        <strain evidence="16">CBS 520.97</strain>
    </source>
</reference>
<feature type="compositionally biased region" description="Basic and acidic residues" evidence="12">
    <location>
        <begin position="134"/>
        <end position="144"/>
    </location>
</feature>
<keyword evidence="4" id="KW-0158">Chromosome</keyword>
<evidence type="ECO:0000259" key="14">
    <source>
        <dbReference type="SMART" id="SM00534"/>
    </source>
</evidence>
<dbReference type="PANTHER" id="PTHR11361">
    <property type="entry name" value="DNA MISMATCH REPAIR PROTEIN MUTS FAMILY MEMBER"/>
    <property type="match status" value="1"/>
</dbReference>
<dbReference type="AlphaFoldDB" id="A0AAX4IQ05"/>
<evidence type="ECO:0000256" key="6">
    <source>
        <dbReference type="ARBA" id="ARBA00022840"/>
    </source>
</evidence>
<evidence type="ECO:0000313" key="16">
    <source>
        <dbReference type="Proteomes" id="UP001322277"/>
    </source>
</evidence>
<dbReference type="InterPro" id="IPR036187">
    <property type="entry name" value="DNA_mismatch_repair_MutS_sf"/>
</dbReference>
<dbReference type="InterPro" id="IPR007696">
    <property type="entry name" value="DNA_mismatch_repair_MutS_core"/>
</dbReference>
<name>A0AAX4IQ05_9PEZI</name>
<organism evidence="15 16">
    <name type="scientific">Colletotrichum destructivum</name>
    <dbReference type="NCBI Taxonomy" id="34406"/>
    <lineage>
        <taxon>Eukaryota</taxon>
        <taxon>Fungi</taxon>
        <taxon>Dikarya</taxon>
        <taxon>Ascomycota</taxon>
        <taxon>Pezizomycotina</taxon>
        <taxon>Sordariomycetes</taxon>
        <taxon>Hypocreomycetidae</taxon>
        <taxon>Glomerellales</taxon>
        <taxon>Glomerellaceae</taxon>
        <taxon>Colletotrichum</taxon>
        <taxon>Colletotrichum destructivum species complex</taxon>
    </lineage>
</organism>
<keyword evidence="16" id="KW-1185">Reference proteome</keyword>
<sequence>MPGRGRTNFGPWRGRPRSGGGSGRGLGGGSRGGSWSSSERSPMEGPRGTSRAPARSRARSTRASRGSRGASGLIGPTPTSPIFSTPHSARQQSDARRRNATSRAERIEGNDVLRLVPDHSLPHYGSRSTPSSGREGHPVIRGRSLTEADRMKQVIIAVSVGEMGVLGCAYYDSDEGHFFLLQDMPCTEPLQFIETIIVHCQPTTVLLPLRIPDAVLQFLEQHNSTVDRDSEVEQYTIRLLGSNEFSHAASLDKLTGLSMICTEHALVTNTDNQFAHDSMEGTQAECHNVKVMRLGTFIDLDSVMSIRCAGAVLSEITRLGEIEQPPGFPENILITSIRMFTLTDFMFVNTDTLSSLQVFQSELHPNSLMSGTGIAATGLKESLSLYGIFHPLAGTFQGKAKLRQLFLRPLVNIEVIQERHKTISVLLQPGNEEVFAEISKTLRKVTDIKKALVQLKRGAESPTSTASVERGVWWTLTRFALSMLRLRDAVLQLREGHDIAVFRQVTKSHSTITRYLTNTLAQMIDATPVVIIKSVGELVGTTVDFEETKASSRVAVRWNVNPQLDRLKQTYHGLDSLLSDVSTSMSRKLPEWARKYVTGCVFWPQLGFLTVVPLLPNTGEAGYEGQGLHEDRWDKRFVANGNVYYKNRCMLELDDQLGDTYSRIVDLEVEILHNLACQVLKYESTLSRASEACGELDCLVALAKGALNYGWTNPKMTTDNVVSVQGGRHPLQELTVPRFIPNDCQLAGGSGGSVEVRMEVPANENPKASMLVVTGPNHSGKSVYIKQVALIVYMAHIGSFVPADGATIGITDQILTRISTRETVSLAESSFGTDLRQVAFLLKHSTRRTLIAIDEFGKGTATDDGSGLMTALIDHFTALGSQTPRVLITTHCHEIFEDGYLGDRPGLFLAHMDVRLDLETKRTEDQVVAMYCLVPGRSMSSFGSRCAALNGVNTAVVERAEAIVLLLARNEDLGLACAKLDAEAEARLKESENVARKFLQLSLETPRTTRPQHGAVTGEEPIRNLLQRLLKFNIAG</sequence>
<evidence type="ECO:0000259" key="13">
    <source>
        <dbReference type="SMART" id="SM00533"/>
    </source>
</evidence>
<feature type="compositionally biased region" description="Gly residues" evidence="12">
    <location>
        <begin position="17"/>
        <end position="32"/>
    </location>
</feature>
<dbReference type="GO" id="GO:0005524">
    <property type="term" value="F:ATP binding"/>
    <property type="evidence" value="ECO:0007669"/>
    <property type="project" value="UniProtKB-KW"/>
</dbReference>
<dbReference type="EMBL" id="CP137310">
    <property type="protein sequence ID" value="WQF85108.1"/>
    <property type="molecule type" value="Genomic_DNA"/>
</dbReference>
<dbReference type="KEGG" id="cdet:87946624"/>
<dbReference type="Proteomes" id="UP001322277">
    <property type="component" value="Chromosome 6"/>
</dbReference>
<dbReference type="GO" id="GO:0030983">
    <property type="term" value="F:mismatched DNA binding"/>
    <property type="evidence" value="ECO:0007669"/>
    <property type="project" value="InterPro"/>
</dbReference>
<accession>A0AAX4IQ05</accession>